<comment type="caution">
    <text evidence="2">The sequence shown here is derived from an EMBL/GenBank/DDBJ whole genome shotgun (WGS) entry which is preliminary data.</text>
</comment>
<dbReference type="EMBL" id="BARV01022202">
    <property type="protein sequence ID" value="GAI18661.1"/>
    <property type="molecule type" value="Genomic_DNA"/>
</dbReference>
<dbReference type="Pfam" id="PF14088">
    <property type="entry name" value="DUF4268"/>
    <property type="match status" value="1"/>
</dbReference>
<dbReference type="AlphaFoldDB" id="X1MKS3"/>
<accession>X1MKS3</accession>
<feature type="non-terminal residue" evidence="2">
    <location>
        <position position="1"/>
    </location>
</feature>
<feature type="domain" description="DUF4268" evidence="1">
    <location>
        <begin position="8"/>
        <end position="111"/>
    </location>
</feature>
<gene>
    <name evidence="2" type="ORF">S06H3_36626</name>
</gene>
<name>X1MKS3_9ZZZZ</name>
<dbReference type="InterPro" id="IPR025364">
    <property type="entry name" value="DUF4268"/>
</dbReference>
<sequence length="117" mass="14118">NNFIGKEASKSGLYFYFTITNNFCQVKLYIDRGKDKKEENKKIFDSLYEHEKEIEDTFSEELNWERRDAQIFSEIRKRYNFSTLNDRTTWGEIQKKMIEGMVKLEEAFGKYISELEI</sequence>
<proteinExistence type="predicted"/>
<reference evidence="2" key="1">
    <citation type="journal article" date="2014" name="Front. Microbiol.">
        <title>High frequency of phylogenetically diverse reductive dehalogenase-homologous genes in deep subseafloor sedimentary metagenomes.</title>
        <authorList>
            <person name="Kawai M."/>
            <person name="Futagami T."/>
            <person name="Toyoda A."/>
            <person name="Takaki Y."/>
            <person name="Nishi S."/>
            <person name="Hori S."/>
            <person name="Arai W."/>
            <person name="Tsubouchi T."/>
            <person name="Morono Y."/>
            <person name="Uchiyama I."/>
            <person name="Ito T."/>
            <person name="Fujiyama A."/>
            <person name="Inagaki F."/>
            <person name="Takami H."/>
        </authorList>
    </citation>
    <scope>NUCLEOTIDE SEQUENCE</scope>
    <source>
        <strain evidence="2">Expedition CK06-06</strain>
    </source>
</reference>
<evidence type="ECO:0000313" key="2">
    <source>
        <dbReference type="EMBL" id="GAI18661.1"/>
    </source>
</evidence>
<organism evidence="2">
    <name type="scientific">marine sediment metagenome</name>
    <dbReference type="NCBI Taxonomy" id="412755"/>
    <lineage>
        <taxon>unclassified sequences</taxon>
        <taxon>metagenomes</taxon>
        <taxon>ecological metagenomes</taxon>
    </lineage>
</organism>
<evidence type="ECO:0000259" key="1">
    <source>
        <dbReference type="Pfam" id="PF14088"/>
    </source>
</evidence>
<protein>
    <recommendedName>
        <fullName evidence="1">DUF4268 domain-containing protein</fullName>
    </recommendedName>
</protein>